<evidence type="ECO:0000256" key="7">
    <source>
        <dbReference type="ARBA" id="ARBA00022729"/>
    </source>
</evidence>
<dbReference type="Pfam" id="PF04137">
    <property type="entry name" value="ERO1"/>
    <property type="match status" value="1"/>
</dbReference>
<feature type="signal peptide" evidence="19">
    <location>
        <begin position="1"/>
        <end position="23"/>
    </location>
</feature>
<keyword evidence="14" id="KW-0325">Glycoprotein</keyword>
<dbReference type="PANTHER" id="PTHR12613">
    <property type="entry name" value="ERO1-RELATED"/>
    <property type="match status" value="1"/>
</dbReference>
<evidence type="ECO:0008006" key="22">
    <source>
        <dbReference type="Google" id="ProtNLM"/>
    </source>
</evidence>
<gene>
    <name evidence="20" type="ORF">EW145_g7695</name>
</gene>
<evidence type="ECO:0000256" key="2">
    <source>
        <dbReference type="ARBA" id="ARBA00004367"/>
    </source>
</evidence>
<dbReference type="InterPro" id="IPR037192">
    <property type="entry name" value="ERO1-like_sf"/>
</dbReference>
<evidence type="ECO:0000256" key="6">
    <source>
        <dbReference type="ARBA" id="ARBA00022630"/>
    </source>
</evidence>
<evidence type="ECO:0000256" key="1">
    <source>
        <dbReference type="ARBA" id="ARBA00001974"/>
    </source>
</evidence>
<dbReference type="InterPro" id="IPR007266">
    <property type="entry name" value="Ero1"/>
</dbReference>
<keyword evidence="10" id="KW-0249">Electron transport</keyword>
<dbReference type="Proteomes" id="UP000308199">
    <property type="component" value="Unassembled WGS sequence"/>
</dbReference>
<dbReference type="SUPFAM" id="SSF110019">
    <property type="entry name" value="ERO1-like"/>
    <property type="match status" value="1"/>
</dbReference>
<feature type="binding site" evidence="17">
    <location>
        <position position="182"/>
    </location>
    <ligand>
        <name>FAD</name>
        <dbReference type="ChEBI" id="CHEBI:57692"/>
    </ligand>
</feature>
<dbReference type="OrthoDB" id="269384at2759"/>
<evidence type="ECO:0000256" key="11">
    <source>
        <dbReference type="ARBA" id="ARBA00023002"/>
    </source>
</evidence>
<evidence type="ECO:0000313" key="20">
    <source>
        <dbReference type="EMBL" id="THG96924.1"/>
    </source>
</evidence>
<feature type="binding site" evidence="17">
    <location>
        <position position="250"/>
    </location>
    <ligand>
        <name>FAD</name>
        <dbReference type="ChEBI" id="CHEBI:57692"/>
    </ligand>
</feature>
<feature type="binding site" evidence="17">
    <location>
        <position position="282"/>
    </location>
    <ligand>
        <name>FAD</name>
        <dbReference type="ChEBI" id="CHEBI:57692"/>
    </ligand>
</feature>
<keyword evidence="5" id="KW-0813">Transport</keyword>
<feature type="disulfide bond" description="Redox-active" evidence="18">
    <location>
        <begin position="381"/>
        <end position="384"/>
    </location>
</feature>
<feature type="active site" evidence="16">
    <location>
        <position position="384"/>
    </location>
</feature>
<reference evidence="20 21" key="1">
    <citation type="submission" date="2019-02" db="EMBL/GenBank/DDBJ databases">
        <title>Genome sequencing of the rare red list fungi Phellinidium pouzarii.</title>
        <authorList>
            <person name="Buettner E."/>
            <person name="Kellner H."/>
        </authorList>
    </citation>
    <scope>NUCLEOTIDE SEQUENCE [LARGE SCALE GENOMIC DNA]</scope>
    <source>
        <strain evidence="20 21">DSM 108285</strain>
    </source>
</reference>
<comment type="subcellular location">
    <subcellularLocation>
        <location evidence="2">Endoplasmic reticulum membrane</location>
        <topology evidence="2">Peripheral membrane protein</topology>
        <orientation evidence="2">Lumenal side</orientation>
    </subcellularLocation>
</comment>
<evidence type="ECO:0000256" key="4">
    <source>
        <dbReference type="ARBA" id="ARBA00011802"/>
    </source>
</evidence>
<keyword evidence="9 17" id="KW-0274">FAD</keyword>
<evidence type="ECO:0000256" key="18">
    <source>
        <dbReference type="PIRSR" id="PIRSR017205-3"/>
    </source>
</evidence>
<comment type="caution">
    <text evidence="20">The sequence shown here is derived from an EMBL/GenBank/DDBJ whole genome shotgun (WGS) entry which is preliminary data.</text>
</comment>
<accession>A0A4S4KFF7</accession>
<evidence type="ECO:0000256" key="5">
    <source>
        <dbReference type="ARBA" id="ARBA00022448"/>
    </source>
</evidence>
<keyword evidence="13 18" id="KW-1015">Disulfide bond</keyword>
<evidence type="ECO:0000256" key="8">
    <source>
        <dbReference type="ARBA" id="ARBA00022824"/>
    </source>
</evidence>
<dbReference type="GO" id="GO:0005789">
    <property type="term" value="C:endoplasmic reticulum membrane"/>
    <property type="evidence" value="ECO:0007669"/>
    <property type="project" value="UniProtKB-SubCell"/>
</dbReference>
<feature type="binding site" evidence="17">
    <location>
        <position position="253"/>
    </location>
    <ligand>
        <name>FAD</name>
        <dbReference type="ChEBI" id="CHEBI:57692"/>
    </ligand>
</feature>
<evidence type="ECO:0000313" key="21">
    <source>
        <dbReference type="Proteomes" id="UP000308199"/>
    </source>
</evidence>
<keyword evidence="6" id="KW-0285">Flavoprotein</keyword>
<evidence type="ECO:0000256" key="13">
    <source>
        <dbReference type="ARBA" id="ARBA00023157"/>
    </source>
</evidence>
<feature type="binding site" evidence="17">
    <location>
        <position position="193"/>
    </location>
    <ligand>
        <name>FAD</name>
        <dbReference type="ChEBI" id="CHEBI:57692"/>
    </ligand>
</feature>
<keyword evidence="11" id="KW-0560">Oxidoreductase</keyword>
<keyword evidence="8" id="KW-0256">Endoplasmic reticulum</keyword>
<dbReference type="PIRSF" id="PIRSF017205">
    <property type="entry name" value="ERO1"/>
    <property type="match status" value="1"/>
</dbReference>
<evidence type="ECO:0000256" key="15">
    <source>
        <dbReference type="ARBA" id="ARBA00023284"/>
    </source>
</evidence>
<dbReference type="GO" id="GO:0034975">
    <property type="term" value="P:protein folding in endoplasmic reticulum"/>
    <property type="evidence" value="ECO:0007669"/>
    <property type="project" value="InterPro"/>
</dbReference>
<dbReference type="EMBL" id="SGPK01000838">
    <property type="protein sequence ID" value="THG96924.1"/>
    <property type="molecule type" value="Genomic_DNA"/>
</dbReference>
<keyword evidence="21" id="KW-1185">Reference proteome</keyword>
<dbReference type="GO" id="GO:0071949">
    <property type="term" value="F:FAD binding"/>
    <property type="evidence" value="ECO:0007669"/>
    <property type="project" value="InterPro"/>
</dbReference>
<organism evidence="20 21">
    <name type="scientific">Phellinidium pouzarii</name>
    <dbReference type="NCBI Taxonomy" id="167371"/>
    <lineage>
        <taxon>Eukaryota</taxon>
        <taxon>Fungi</taxon>
        <taxon>Dikarya</taxon>
        <taxon>Basidiomycota</taxon>
        <taxon>Agaricomycotina</taxon>
        <taxon>Agaricomycetes</taxon>
        <taxon>Hymenochaetales</taxon>
        <taxon>Hymenochaetaceae</taxon>
        <taxon>Phellinidium</taxon>
    </lineage>
</organism>
<name>A0A4S4KFF7_9AGAM</name>
<comment type="similarity">
    <text evidence="3">Belongs to the EROs family.</text>
</comment>
<evidence type="ECO:0000256" key="10">
    <source>
        <dbReference type="ARBA" id="ARBA00022982"/>
    </source>
</evidence>
<feature type="chain" id="PRO_5020458873" description="Endoplasmic reticulum oxidoreductin 1" evidence="19">
    <location>
        <begin position="24"/>
        <end position="550"/>
    </location>
</feature>
<evidence type="ECO:0000256" key="16">
    <source>
        <dbReference type="PIRSR" id="PIRSR017205-1"/>
    </source>
</evidence>
<protein>
    <recommendedName>
        <fullName evidence="22">Endoplasmic reticulum oxidoreductin 1</fullName>
    </recommendedName>
</protein>
<sequence>MTTYRRFLLSSVLLSLHACLTAAQSPPSFLGDSPVSQNHVQNVLEHQPAKAPGCRHVPTGPIEMTQCDFETVESVTDELYNNLHDLTSTPFFRYFRVDLYRECPFWSEHGFCMNRECGISTIDESEIPERWRSASLSKIEMPPAELRDSLSGCYYRDSDYCFIDDPKEGEYIDLIENPEKFTGYAGPSAHRIWDSIYTENCFGISELNHLSESNPEPISAVDLSTNDLLQSNADSSEQCLEKRVYYKIISGLHTSISTHLCHEWFNQTSGEWAPNLQCFVSRVASHPERLRYMYFNTVLLMRAVARLGPYLSAYDYCSCSSDNHEEDAYTLGKLSKVIEISKNVGQFNESSLFKGENANIVKEEFKTHFRNVTRIMDCVGCDKCRLWGKIQTSGVATALKILFEMDEKALDPKSNADLLTRSEVVALINTMHRFTESLYFVNSFRRIWANVADDELEDLLRAAEKAVAGINLSAPDPLVVHENDPSKSSYQREIFGSMKRRLWDFISLCTRCTSDCVHSCMKVVDSIVDIIKTSLKSFGTDKSAAPHSDL</sequence>
<evidence type="ECO:0000256" key="19">
    <source>
        <dbReference type="SAM" id="SignalP"/>
    </source>
</evidence>
<comment type="subunit">
    <text evidence="4">May function both as a monomer and a homodimer.</text>
</comment>
<dbReference type="AlphaFoldDB" id="A0A4S4KFF7"/>
<dbReference type="PANTHER" id="PTHR12613:SF0">
    <property type="entry name" value="ERO1-LIKE PROTEIN"/>
    <property type="match status" value="1"/>
</dbReference>
<evidence type="ECO:0000256" key="9">
    <source>
        <dbReference type="ARBA" id="ARBA00022827"/>
    </source>
</evidence>
<comment type="cofactor">
    <cofactor evidence="1 17">
        <name>FAD</name>
        <dbReference type="ChEBI" id="CHEBI:57692"/>
    </cofactor>
</comment>
<dbReference type="GO" id="GO:0016972">
    <property type="term" value="F:thiol oxidase activity"/>
    <property type="evidence" value="ECO:0007669"/>
    <property type="project" value="InterPro"/>
</dbReference>
<evidence type="ECO:0000256" key="14">
    <source>
        <dbReference type="ARBA" id="ARBA00023180"/>
    </source>
</evidence>
<keyword evidence="15" id="KW-0676">Redox-active center</keyword>
<dbReference type="GO" id="GO:0015035">
    <property type="term" value="F:protein-disulfide reductase activity"/>
    <property type="evidence" value="ECO:0007669"/>
    <property type="project" value="InterPro"/>
</dbReference>
<evidence type="ECO:0000256" key="12">
    <source>
        <dbReference type="ARBA" id="ARBA00023136"/>
    </source>
</evidence>
<keyword evidence="12" id="KW-0472">Membrane</keyword>
<proteinExistence type="inferred from homology"/>
<evidence type="ECO:0000256" key="17">
    <source>
        <dbReference type="PIRSR" id="PIRSR017205-2"/>
    </source>
</evidence>
<evidence type="ECO:0000256" key="3">
    <source>
        <dbReference type="ARBA" id="ARBA00008277"/>
    </source>
</evidence>
<feature type="disulfide bond" description="Redox-active" evidence="18">
    <location>
        <begin position="112"/>
        <end position="117"/>
    </location>
</feature>
<feature type="active site" description="Nucleophile" evidence="16">
    <location>
        <position position="381"/>
    </location>
</feature>
<keyword evidence="7 19" id="KW-0732">Signal</keyword>